<sequence length="498" mass="55139">MHFRIDPYRARVGMLPSRYKTRGSPVDFSLSTATNATTFSTTSNSSKACDSLHSCRTLYDIVWGSLVTIFACVWTAVHRNVPGPPRDNEPRLRQAVVRLLEVGKIVGVTLLAPEWVLAWAVRQFLNARVLGQKLEEARAEASAAWEAKGWVDGGGCIGGKSTSINPWDAEKDDRVPLTRKSSFVDTTGGSVKDGQVDKLAVEGGAGRLRGKWTTKHGFFIIMGGFHFYEDGEPLHPLPWWDVVELVKLGNLVPPTEAEIRGWSQGDVLSKAIAIIQTLWFVIQCVARRFEGLPITQLEVMTLAYTVITVAMYVAWWDKPQNIGVPVRVAGRSLPAPAKALEIERFWRIFAVITGAHDMFVDLREPQAHVPTFYGGSVFDEHHEDIIADVVAVVVAMVFGGVHCTAWDYAFPSAVERMIWRVSSVAIVVLPALLILGLVFWNKMSDTGRDVVVCIMAFSGLAYVGARVLLLALSFTTLRSLPYEAYEAVQWTLLIPHFT</sequence>
<keyword evidence="2" id="KW-1185">Reference proteome</keyword>
<proteinExistence type="predicted"/>
<name>A0ACB8TLG9_9AGAM</name>
<organism evidence="1 2">
    <name type="scientific">Artomyces pyxidatus</name>
    <dbReference type="NCBI Taxonomy" id="48021"/>
    <lineage>
        <taxon>Eukaryota</taxon>
        <taxon>Fungi</taxon>
        <taxon>Dikarya</taxon>
        <taxon>Basidiomycota</taxon>
        <taxon>Agaricomycotina</taxon>
        <taxon>Agaricomycetes</taxon>
        <taxon>Russulales</taxon>
        <taxon>Auriscalpiaceae</taxon>
        <taxon>Artomyces</taxon>
    </lineage>
</organism>
<dbReference type="Proteomes" id="UP000814140">
    <property type="component" value="Unassembled WGS sequence"/>
</dbReference>
<evidence type="ECO:0000313" key="1">
    <source>
        <dbReference type="EMBL" id="KAI0069304.1"/>
    </source>
</evidence>
<gene>
    <name evidence="1" type="ORF">BV25DRAFT_1818295</name>
</gene>
<protein>
    <submittedName>
        <fullName evidence="1">Uncharacterized protein</fullName>
    </submittedName>
</protein>
<accession>A0ACB8TLG9</accession>
<comment type="caution">
    <text evidence="1">The sequence shown here is derived from an EMBL/GenBank/DDBJ whole genome shotgun (WGS) entry which is preliminary data.</text>
</comment>
<reference evidence="1" key="2">
    <citation type="journal article" date="2022" name="New Phytol.">
        <title>Evolutionary transition to the ectomycorrhizal habit in the genomes of a hyperdiverse lineage of mushroom-forming fungi.</title>
        <authorList>
            <person name="Looney B."/>
            <person name="Miyauchi S."/>
            <person name="Morin E."/>
            <person name="Drula E."/>
            <person name="Courty P.E."/>
            <person name="Kohler A."/>
            <person name="Kuo A."/>
            <person name="LaButti K."/>
            <person name="Pangilinan J."/>
            <person name="Lipzen A."/>
            <person name="Riley R."/>
            <person name="Andreopoulos W."/>
            <person name="He G."/>
            <person name="Johnson J."/>
            <person name="Nolan M."/>
            <person name="Tritt A."/>
            <person name="Barry K.W."/>
            <person name="Grigoriev I.V."/>
            <person name="Nagy L.G."/>
            <person name="Hibbett D."/>
            <person name="Henrissat B."/>
            <person name="Matheny P.B."/>
            <person name="Labbe J."/>
            <person name="Martin F.M."/>
        </authorList>
    </citation>
    <scope>NUCLEOTIDE SEQUENCE</scope>
    <source>
        <strain evidence="1">HHB10654</strain>
    </source>
</reference>
<evidence type="ECO:0000313" key="2">
    <source>
        <dbReference type="Proteomes" id="UP000814140"/>
    </source>
</evidence>
<dbReference type="EMBL" id="MU277187">
    <property type="protein sequence ID" value="KAI0069304.1"/>
    <property type="molecule type" value="Genomic_DNA"/>
</dbReference>
<reference evidence="1" key="1">
    <citation type="submission" date="2021-03" db="EMBL/GenBank/DDBJ databases">
        <authorList>
            <consortium name="DOE Joint Genome Institute"/>
            <person name="Ahrendt S."/>
            <person name="Looney B.P."/>
            <person name="Miyauchi S."/>
            <person name="Morin E."/>
            <person name="Drula E."/>
            <person name="Courty P.E."/>
            <person name="Chicoki N."/>
            <person name="Fauchery L."/>
            <person name="Kohler A."/>
            <person name="Kuo A."/>
            <person name="Labutti K."/>
            <person name="Pangilinan J."/>
            <person name="Lipzen A."/>
            <person name="Riley R."/>
            <person name="Andreopoulos W."/>
            <person name="He G."/>
            <person name="Johnson J."/>
            <person name="Barry K.W."/>
            <person name="Grigoriev I.V."/>
            <person name="Nagy L."/>
            <person name="Hibbett D."/>
            <person name="Henrissat B."/>
            <person name="Matheny P.B."/>
            <person name="Labbe J."/>
            <person name="Martin F."/>
        </authorList>
    </citation>
    <scope>NUCLEOTIDE SEQUENCE</scope>
    <source>
        <strain evidence="1">HHB10654</strain>
    </source>
</reference>